<keyword evidence="1" id="KW-0812">Transmembrane</keyword>
<dbReference type="PANTHER" id="PTHR30188">
    <property type="entry name" value="ABC TRANSPORTER PERMEASE PROTEIN-RELATED"/>
    <property type="match status" value="1"/>
</dbReference>
<dbReference type="PANTHER" id="PTHR30188:SF13">
    <property type="entry name" value="CONSERVED HYPOTHETICAL INTEGRAL MEMBRANE PROTEIN YRBE3B"/>
    <property type="match status" value="1"/>
</dbReference>
<evidence type="ECO:0000256" key="1">
    <source>
        <dbReference type="SAM" id="Phobius"/>
    </source>
</evidence>
<proteinExistence type="predicted"/>
<keyword evidence="1" id="KW-0472">Membrane</keyword>
<organism evidence="2 3">
    <name type="scientific">Streptomyces axinellae</name>
    <dbReference type="NCBI Taxonomy" id="552788"/>
    <lineage>
        <taxon>Bacteria</taxon>
        <taxon>Bacillati</taxon>
        <taxon>Actinomycetota</taxon>
        <taxon>Actinomycetes</taxon>
        <taxon>Kitasatosporales</taxon>
        <taxon>Streptomycetaceae</taxon>
        <taxon>Streptomyces</taxon>
    </lineage>
</organism>
<keyword evidence="3" id="KW-1185">Reference proteome</keyword>
<accession>A0ABP6D4Q6</accession>
<sequence length="89" mass="9796">MRINEEIDALDSMGIRSMPYLVTTRIIAGVVGIIPLYGIGLLSSYLSSRFITVFYNDQSAGTYDHYFGLSSRPPTYCSPSSRSSSSASW</sequence>
<feature type="transmembrane region" description="Helical" evidence="1">
    <location>
        <begin position="20"/>
        <end position="42"/>
    </location>
</feature>
<gene>
    <name evidence="2" type="ORF">GCM10009863_58160</name>
</gene>
<protein>
    <submittedName>
        <fullName evidence="2">Uncharacterized protein</fullName>
    </submittedName>
</protein>
<reference evidence="3" key="1">
    <citation type="journal article" date="2019" name="Int. J. Syst. Evol. Microbiol.">
        <title>The Global Catalogue of Microorganisms (GCM) 10K type strain sequencing project: providing services to taxonomists for standard genome sequencing and annotation.</title>
        <authorList>
            <consortium name="The Broad Institute Genomics Platform"/>
            <consortium name="The Broad Institute Genome Sequencing Center for Infectious Disease"/>
            <person name="Wu L."/>
            <person name="Ma J."/>
        </authorList>
    </citation>
    <scope>NUCLEOTIDE SEQUENCE [LARGE SCALE GENOMIC DNA]</scope>
    <source>
        <strain evidence="3">JCM 16373</strain>
    </source>
</reference>
<name>A0ABP6D4Q6_9ACTN</name>
<dbReference type="InterPro" id="IPR030802">
    <property type="entry name" value="Permease_MalE"/>
</dbReference>
<keyword evidence="1" id="KW-1133">Transmembrane helix</keyword>
<comment type="caution">
    <text evidence="2">The sequence shown here is derived from an EMBL/GenBank/DDBJ whole genome shotgun (WGS) entry which is preliminary data.</text>
</comment>
<dbReference type="EMBL" id="BAAARJ010000023">
    <property type="protein sequence ID" value="GAA2634215.1"/>
    <property type="molecule type" value="Genomic_DNA"/>
</dbReference>
<evidence type="ECO:0000313" key="2">
    <source>
        <dbReference type="EMBL" id="GAA2634215.1"/>
    </source>
</evidence>
<evidence type="ECO:0000313" key="3">
    <source>
        <dbReference type="Proteomes" id="UP001501447"/>
    </source>
</evidence>
<dbReference type="Pfam" id="PF02405">
    <property type="entry name" value="MlaE"/>
    <property type="match status" value="1"/>
</dbReference>
<dbReference type="Proteomes" id="UP001501447">
    <property type="component" value="Unassembled WGS sequence"/>
</dbReference>